<evidence type="ECO:0000256" key="16">
    <source>
        <dbReference type="ARBA" id="ARBA00049105"/>
    </source>
</evidence>
<dbReference type="Pfam" id="PF03828">
    <property type="entry name" value="PAP_assoc"/>
    <property type="match status" value="1"/>
</dbReference>
<evidence type="ECO:0000256" key="9">
    <source>
        <dbReference type="ARBA" id="ARBA00022840"/>
    </source>
</evidence>
<keyword evidence="20" id="KW-1185">Reference proteome</keyword>
<comment type="cofactor">
    <cofactor evidence="1">
        <name>Mn(2+)</name>
        <dbReference type="ChEBI" id="CHEBI:29035"/>
    </cofactor>
</comment>
<dbReference type="Pfam" id="PF12874">
    <property type="entry name" value="zf-met"/>
    <property type="match status" value="1"/>
</dbReference>
<keyword evidence="9" id="KW-0067">ATP-binding</keyword>
<dbReference type="InterPro" id="IPR012677">
    <property type="entry name" value="Nucleotide-bd_a/b_plait_sf"/>
</dbReference>
<keyword evidence="11 17" id="KW-0694">RNA-binding</keyword>
<dbReference type="Gene3D" id="3.30.70.330">
    <property type="match status" value="1"/>
</dbReference>
<dbReference type="GeneID" id="103315278"/>
<evidence type="ECO:0000256" key="14">
    <source>
        <dbReference type="ARBA" id="ARBA00045789"/>
    </source>
</evidence>
<dbReference type="InterPro" id="IPR054708">
    <property type="entry name" value="MTPAP-like_central"/>
</dbReference>
<dbReference type="Gene3D" id="3.30.460.10">
    <property type="entry name" value="Beta Polymerase, domain 2"/>
    <property type="match status" value="1"/>
</dbReference>
<dbReference type="PANTHER" id="PTHR12271">
    <property type="entry name" value="POLY A POLYMERASE CID PAP -RELATED"/>
    <property type="match status" value="1"/>
</dbReference>
<evidence type="ECO:0000313" key="19">
    <source>
        <dbReference type="EnsemblMetazoa" id="XP_008211725"/>
    </source>
</evidence>
<comment type="function">
    <text evidence="14">Poly(A) polymerase that creates the 3'-poly(A) tail of specific pre-mRNAs. Localizes to nuclear speckles together with PIP5K1A and mediates polyadenylation of a select set of mRNAs, such as HMOX1. In addition to polyadenylation, it is also required for the 3'-end cleavage of pre-mRNAs: binds to the 3'UTR of targeted pre-mRNAs and promotes the recruitment and assembly of the CPSF complex on the 3'UTR of pre-mRNAs. In addition to adenylyltransferase activity, also has uridylyltransferase activity. However, the ATP ratio is higher than UTP in cells, suggesting that it functions primarily as a poly(A) polymerase. Acts as a specific terminal uridylyltransferase for U6 snRNA in vitro: responsible for a controlled elongation reaction that results in the restoration of the four 3'-terminal UMP-residues found in newly transcribed U6 snRNA. Not involved in replication-dependent histone mRNA degradation.</text>
</comment>
<sequence>MGIWCDFCKITLQDDYAFQGHILGKKHLKNEEYVKNNRSLAKRSIFVSRIPANVPSKTILNYFSKYGNIANFSFKKNYLILEFENENPANVLLQKPIYFSGTRLNILPRIIHDKRQPPRENKSKEEEAINDTVDLNYENLKSIFEVESTFDEQLAVFLDKVAIKESDIIWRYEPTCEKLNEIFQTVFPKCKTYRFGSTVSGLGFRNCDLDIYIDPGFPVCQENNSKLGPNVVTASVIFAEVKRILYARTYIFSKVVPIPKAKTPIIKFFYIPSKTSCDISFKNSLAVHNSLLVKHCLSLDPRLRPAMMVIKYWVSNFELKGGDKMSKYSLTLLFLFYLQQKSVKLVPPLIELKRRVVPQIIEGWQVNFDNSKSANNEDHEGAGNSKTIPELLHGFFDFYARYEFKHNVVCPINGQSHKKVSFNDVDNIPESMDRYKEYLKTKENPLPFPINKTMCVQDPNELSHNVTGNICPKHLEKFQAYCAAAAEMCVAAAEKNYKDLLPSIFSLAIKPPAEESEVSFLYYAKSYLNVGLPEDFESNTKIADKTLFMNENWYNLITSLTQKFLEGILRLQVQVISDEHEQKQQKVEERSDVHSNNQDQILMHCTGEDCLWRDRKSKLNALDPSMHLLDKEIQLTEKMYKELSEKNMLQKMKIDFNFRIWKKGGENVHVIVTLTNNYSAEKIFPHLAAYIKNKLPHVLTKTLAHMQQFKKTPITEPITEPIAD</sequence>
<comment type="subunit">
    <text evidence="15">Associates with the cleavage and polyadenylation specificity factor (CPSF) complex. Interacts with CPSF1 and CPSF3; the interaction is direct. Interacts with PIP5K1A.</text>
</comment>
<accession>A0A7M7H7A8</accession>
<evidence type="ECO:0000256" key="4">
    <source>
        <dbReference type="ARBA" id="ARBA00021679"/>
    </source>
</evidence>
<keyword evidence="5" id="KW-0808">Transferase</keyword>
<dbReference type="GO" id="GO:0050265">
    <property type="term" value="F:RNA uridylyltransferase activity"/>
    <property type="evidence" value="ECO:0007669"/>
    <property type="project" value="UniProtKB-EC"/>
</dbReference>
<comment type="cofactor">
    <cofactor evidence="2">
        <name>Mg(2+)</name>
        <dbReference type="ChEBI" id="CHEBI:18420"/>
    </cofactor>
</comment>
<evidence type="ECO:0000256" key="6">
    <source>
        <dbReference type="ARBA" id="ARBA00022695"/>
    </source>
</evidence>
<dbReference type="CDD" id="cd05402">
    <property type="entry name" value="NT_PAP_TUTase"/>
    <property type="match status" value="1"/>
</dbReference>
<name>A0A7M7H7A8_NASVI</name>
<evidence type="ECO:0000256" key="1">
    <source>
        <dbReference type="ARBA" id="ARBA00001936"/>
    </source>
</evidence>
<keyword evidence="8" id="KW-0547">Nucleotide-binding</keyword>
<keyword evidence="6" id="KW-0548">Nucleotidyltransferase</keyword>
<dbReference type="GO" id="GO:1990817">
    <property type="term" value="F:poly(A) RNA polymerase activity"/>
    <property type="evidence" value="ECO:0007669"/>
    <property type="project" value="TreeGrafter"/>
</dbReference>
<evidence type="ECO:0000256" key="5">
    <source>
        <dbReference type="ARBA" id="ARBA00022679"/>
    </source>
</evidence>
<organism evidence="19 20">
    <name type="scientific">Nasonia vitripennis</name>
    <name type="common">Parasitic wasp</name>
    <dbReference type="NCBI Taxonomy" id="7425"/>
    <lineage>
        <taxon>Eukaryota</taxon>
        <taxon>Metazoa</taxon>
        <taxon>Ecdysozoa</taxon>
        <taxon>Arthropoda</taxon>
        <taxon>Hexapoda</taxon>
        <taxon>Insecta</taxon>
        <taxon>Pterygota</taxon>
        <taxon>Neoptera</taxon>
        <taxon>Endopterygota</taxon>
        <taxon>Hymenoptera</taxon>
        <taxon>Apocrita</taxon>
        <taxon>Proctotrupomorpha</taxon>
        <taxon>Chalcidoidea</taxon>
        <taxon>Pteromalidae</taxon>
        <taxon>Pteromalinae</taxon>
        <taxon>Nasonia</taxon>
    </lineage>
</organism>
<dbReference type="SMR" id="A0A7M7H7A8"/>
<dbReference type="Gene3D" id="1.10.1410.10">
    <property type="match status" value="1"/>
</dbReference>
<dbReference type="PANTHER" id="PTHR12271:SF127">
    <property type="entry name" value="SPECKLE TARGETED PIP5K1A-REGULATED POLY(A) POLYMERASE"/>
    <property type="match status" value="1"/>
</dbReference>
<dbReference type="KEGG" id="nvi:103315278"/>
<dbReference type="RefSeq" id="XP_008211725.2">
    <property type="nucleotide sequence ID" value="XM_008213503.4"/>
</dbReference>
<dbReference type="InterPro" id="IPR002058">
    <property type="entry name" value="PAP_assoc"/>
</dbReference>
<evidence type="ECO:0000256" key="12">
    <source>
        <dbReference type="ARBA" id="ARBA00030790"/>
    </source>
</evidence>
<dbReference type="InterPro" id="IPR013087">
    <property type="entry name" value="Znf_C2H2_type"/>
</dbReference>
<dbReference type="AlphaFoldDB" id="A0A7M7H7A8"/>
<reference evidence="19" key="1">
    <citation type="submission" date="2021-01" db="UniProtKB">
        <authorList>
            <consortium name="EnsemblMetazoa"/>
        </authorList>
    </citation>
    <scope>IDENTIFICATION</scope>
</reference>
<evidence type="ECO:0000256" key="11">
    <source>
        <dbReference type="ARBA" id="ARBA00022884"/>
    </source>
</evidence>
<dbReference type="InParanoid" id="A0A7M7H7A8"/>
<evidence type="ECO:0000256" key="13">
    <source>
        <dbReference type="ARBA" id="ARBA00033036"/>
    </source>
</evidence>
<dbReference type="EC" id="2.7.7.52" evidence="3"/>
<dbReference type="GO" id="GO:0031123">
    <property type="term" value="P:RNA 3'-end processing"/>
    <property type="evidence" value="ECO:0007669"/>
    <property type="project" value="TreeGrafter"/>
</dbReference>
<evidence type="ECO:0000256" key="8">
    <source>
        <dbReference type="ARBA" id="ARBA00022741"/>
    </source>
</evidence>
<dbReference type="GO" id="GO:0005524">
    <property type="term" value="F:ATP binding"/>
    <property type="evidence" value="ECO:0007669"/>
    <property type="project" value="UniProtKB-KW"/>
</dbReference>
<feature type="domain" description="RRM" evidence="18">
    <location>
        <begin position="43"/>
        <end position="118"/>
    </location>
</feature>
<dbReference type="GO" id="GO:0046872">
    <property type="term" value="F:metal ion binding"/>
    <property type="evidence" value="ECO:0007669"/>
    <property type="project" value="UniProtKB-KW"/>
</dbReference>
<dbReference type="Proteomes" id="UP000002358">
    <property type="component" value="Chromosome 4"/>
</dbReference>
<dbReference type="OrthoDB" id="407432at2759"/>
<evidence type="ECO:0000256" key="10">
    <source>
        <dbReference type="ARBA" id="ARBA00022842"/>
    </source>
</evidence>
<evidence type="ECO:0000259" key="18">
    <source>
        <dbReference type="PROSITE" id="PS50102"/>
    </source>
</evidence>
<comment type="catalytic activity">
    <reaction evidence="16">
        <text>RNA(n) + UTP = RNA(n)-3'-uridine ribonucleotide + diphosphate</text>
        <dbReference type="Rhea" id="RHEA:14785"/>
        <dbReference type="Rhea" id="RHEA-COMP:14527"/>
        <dbReference type="Rhea" id="RHEA-COMP:17348"/>
        <dbReference type="ChEBI" id="CHEBI:33019"/>
        <dbReference type="ChEBI" id="CHEBI:46398"/>
        <dbReference type="ChEBI" id="CHEBI:140395"/>
        <dbReference type="ChEBI" id="CHEBI:173116"/>
        <dbReference type="EC" id="2.7.7.52"/>
    </reaction>
</comment>
<keyword evidence="10" id="KW-0460">Magnesium</keyword>
<dbReference type="EnsemblMetazoa" id="XM_008213503">
    <property type="protein sequence ID" value="XP_008211725"/>
    <property type="gene ID" value="LOC103315278"/>
</dbReference>
<dbReference type="Pfam" id="PF22600">
    <property type="entry name" value="MTPAP-like_central"/>
    <property type="match status" value="1"/>
</dbReference>
<dbReference type="InterPro" id="IPR000504">
    <property type="entry name" value="RRM_dom"/>
</dbReference>
<evidence type="ECO:0000256" key="7">
    <source>
        <dbReference type="ARBA" id="ARBA00022723"/>
    </source>
</evidence>
<dbReference type="SUPFAM" id="SSF57667">
    <property type="entry name" value="beta-beta-alpha zinc fingers"/>
    <property type="match status" value="1"/>
</dbReference>
<keyword evidence="7" id="KW-0479">Metal-binding</keyword>
<dbReference type="InterPro" id="IPR035979">
    <property type="entry name" value="RBD_domain_sf"/>
</dbReference>
<dbReference type="CTD" id="38955"/>
<dbReference type="InterPro" id="IPR043519">
    <property type="entry name" value="NT_sf"/>
</dbReference>
<evidence type="ECO:0000256" key="2">
    <source>
        <dbReference type="ARBA" id="ARBA00001946"/>
    </source>
</evidence>
<evidence type="ECO:0000313" key="20">
    <source>
        <dbReference type="Proteomes" id="UP000002358"/>
    </source>
</evidence>
<evidence type="ECO:0000256" key="3">
    <source>
        <dbReference type="ARBA" id="ARBA00012472"/>
    </source>
</evidence>
<dbReference type="SUPFAM" id="SSF81301">
    <property type="entry name" value="Nucleotidyltransferase"/>
    <property type="match status" value="1"/>
</dbReference>
<dbReference type="InterPro" id="IPR036236">
    <property type="entry name" value="Znf_C2H2_sf"/>
</dbReference>
<dbReference type="GO" id="GO:0003723">
    <property type="term" value="F:RNA binding"/>
    <property type="evidence" value="ECO:0007669"/>
    <property type="project" value="UniProtKB-UniRule"/>
</dbReference>
<protein>
    <recommendedName>
        <fullName evidence="4">Speckle targeted PIP5K1A-regulated poly(A) polymerase</fullName>
        <ecNumber evidence="3">2.7.7.52</ecNumber>
    </recommendedName>
    <alternativeName>
        <fullName evidence="12">RNA-binding motif protein 21</fullName>
    </alternativeName>
    <alternativeName>
        <fullName evidence="13">U6 snRNA-specific terminal uridylyltransferase 1</fullName>
    </alternativeName>
</protein>
<dbReference type="SUPFAM" id="SSF54928">
    <property type="entry name" value="RNA-binding domain, RBD"/>
    <property type="match status" value="1"/>
</dbReference>
<dbReference type="PROSITE" id="PS50102">
    <property type="entry name" value="RRM"/>
    <property type="match status" value="1"/>
</dbReference>
<dbReference type="Gene3D" id="3.30.160.60">
    <property type="entry name" value="Classic Zinc Finger"/>
    <property type="match status" value="1"/>
</dbReference>
<evidence type="ECO:0000256" key="15">
    <source>
        <dbReference type="ARBA" id="ARBA00046411"/>
    </source>
</evidence>
<proteinExistence type="predicted"/>
<evidence type="ECO:0000256" key="17">
    <source>
        <dbReference type="PROSITE-ProRule" id="PRU00176"/>
    </source>
</evidence>
<dbReference type="SUPFAM" id="SSF81631">
    <property type="entry name" value="PAP/OAS1 substrate-binding domain"/>
    <property type="match status" value="1"/>
</dbReference>